<dbReference type="SUPFAM" id="SSF50630">
    <property type="entry name" value="Acid proteases"/>
    <property type="match status" value="1"/>
</dbReference>
<evidence type="ECO:0000313" key="3">
    <source>
        <dbReference type="Proteomes" id="UP001497516"/>
    </source>
</evidence>
<protein>
    <submittedName>
        <fullName evidence="2">Uncharacterized protein</fullName>
    </submittedName>
</protein>
<evidence type="ECO:0000256" key="1">
    <source>
        <dbReference type="SAM" id="MobiDB-lite"/>
    </source>
</evidence>
<accession>A0AAV2FRC2</accession>
<dbReference type="PANTHER" id="PTHR33240:SF15">
    <property type="entry name" value="GAG-PRO-LIKE PROTEIN"/>
    <property type="match status" value="1"/>
</dbReference>
<gene>
    <name evidence="2" type="ORF">LTRI10_LOCUS40978</name>
</gene>
<sequence>MKFPPMGMSHQGSAHIAKMKGPQDSSCAIDNGSALNVIPNSTLHKLLVDESYIKPSFIVVRAFDGTKRKVIGEIELSIQIGPSIFNISFQVMDITPTYNLLLGRPWIHSTRAVPSSLHQKVKFIIGNKLVGVYGEEDIMIMKTPDAPYIEAIEETLESAFQSLEIEDVAYVNKESKAQDPRPSIASIMASKQIIKGIDKSMWNTLIRLPMNIKENKNCCGLGYSSSREDMKRF</sequence>
<dbReference type="AlphaFoldDB" id="A0AAV2FRC2"/>
<feature type="region of interest" description="Disordered" evidence="1">
    <location>
        <begin position="1"/>
        <end position="21"/>
    </location>
</feature>
<dbReference type="CDD" id="cd00303">
    <property type="entry name" value="retropepsin_like"/>
    <property type="match status" value="1"/>
</dbReference>
<evidence type="ECO:0000313" key="2">
    <source>
        <dbReference type="EMBL" id="CAL1400878.1"/>
    </source>
</evidence>
<name>A0AAV2FRC2_9ROSI</name>
<reference evidence="2 3" key="1">
    <citation type="submission" date="2024-04" db="EMBL/GenBank/DDBJ databases">
        <authorList>
            <person name="Fracassetti M."/>
        </authorList>
    </citation>
    <scope>NUCLEOTIDE SEQUENCE [LARGE SCALE GENOMIC DNA]</scope>
</reference>
<proteinExistence type="predicted"/>
<dbReference type="EMBL" id="OZ034820">
    <property type="protein sequence ID" value="CAL1400878.1"/>
    <property type="molecule type" value="Genomic_DNA"/>
</dbReference>
<organism evidence="2 3">
    <name type="scientific">Linum trigynum</name>
    <dbReference type="NCBI Taxonomy" id="586398"/>
    <lineage>
        <taxon>Eukaryota</taxon>
        <taxon>Viridiplantae</taxon>
        <taxon>Streptophyta</taxon>
        <taxon>Embryophyta</taxon>
        <taxon>Tracheophyta</taxon>
        <taxon>Spermatophyta</taxon>
        <taxon>Magnoliopsida</taxon>
        <taxon>eudicotyledons</taxon>
        <taxon>Gunneridae</taxon>
        <taxon>Pentapetalae</taxon>
        <taxon>rosids</taxon>
        <taxon>fabids</taxon>
        <taxon>Malpighiales</taxon>
        <taxon>Linaceae</taxon>
        <taxon>Linum</taxon>
    </lineage>
</organism>
<dbReference type="Gene3D" id="2.40.70.10">
    <property type="entry name" value="Acid Proteases"/>
    <property type="match status" value="1"/>
</dbReference>
<keyword evidence="3" id="KW-1185">Reference proteome</keyword>
<dbReference type="Proteomes" id="UP001497516">
    <property type="component" value="Chromosome 7"/>
</dbReference>
<dbReference type="PANTHER" id="PTHR33240">
    <property type="entry name" value="OS08G0508500 PROTEIN"/>
    <property type="match status" value="1"/>
</dbReference>
<dbReference type="InterPro" id="IPR021109">
    <property type="entry name" value="Peptidase_aspartic_dom_sf"/>
</dbReference>